<evidence type="ECO:0000313" key="2">
    <source>
        <dbReference type="EMBL" id="MBH5322391.1"/>
    </source>
</evidence>
<gene>
    <name evidence="2" type="ORF">I5L03_07305</name>
</gene>
<dbReference type="SUPFAM" id="SSF141371">
    <property type="entry name" value="PilZ domain-like"/>
    <property type="match status" value="1"/>
</dbReference>
<dbReference type="EMBL" id="JAEANY010000002">
    <property type="protein sequence ID" value="MBH5322391.1"/>
    <property type="molecule type" value="Genomic_DNA"/>
</dbReference>
<reference evidence="2 3" key="1">
    <citation type="submission" date="2020-11" db="EMBL/GenBank/DDBJ databases">
        <title>Erythrobacter sediminis sp. nov., a marine bacterium from a tidal flat of Garorim Bay.</title>
        <authorList>
            <person name="Kim D."/>
            <person name="Yoo Y."/>
            <person name="Kim J.-J."/>
        </authorList>
    </citation>
    <scope>NUCLEOTIDE SEQUENCE [LARGE SCALE GENOMIC DNA]</scope>
    <source>
        <strain evidence="2 3">JGD-13</strain>
    </source>
</reference>
<name>A0ABS0N4L6_9SPHN</name>
<accession>A0ABS0N4L6</accession>
<evidence type="ECO:0000313" key="3">
    <source>
        <dbReference type="Proteomes" id="UP000602442"/>
    </source>
</evidence>
<dbReference type="RefSeq" id="WP_197921082.1">
    <property type="nucleotide sequence ID" value="NZ_CAWPTA010000007.1"/>
</dbReference>
<proteinExistence type="predicted"/>
<dbReference type="InterPro" id="IPR009875">
    <property type="entry name" value="PilZ_domain"/>
</dbReference>
<keyword evidence="3" id="KW-1185">Reference proteome</keyword>
<comment type="caution">
    <text evidence="2">The sequence shown here is derived from an EMBL/GenBank/DDBJ whole genome shotgun (WGS) entry which is preliminary data.</text>
</comment>
<dbReference type="Gene3D" id="2.40.10.220">
    <property type="entry name" value="predicted glycosyltransferase like domains"/>
    <property type="match status" value="1"/>
</dbReference>
<organism evidence="2 3">
    <name type="scientific">Aurantiacibacter sediminis</name>
    <dbReference type="NCBI Taxonomy" id="2793064"/>
    <lineage>
        <taxon>Bacteria</taxon>
        <taxon>Pseudomonadati</taxon>
        <taxon>Pseudomonadota</taxon>
        <taxon>Alphaproteobacteria</taxon>
        <taxon>Sphingomonadales</taxon>
        <taxon>Erythrobacteraceae</taxon>
        <taxon>Aurantiacibacter</taxon>
    </lineage>
</organism>
<sequence>MAVLTIRAHQRFAVRSPSKMKRTGARTLECLLIELSQDGARVSNLGDAQFEIDDEVTLTTGDGHSFPAIIRWSRKGCAGLRLTRPLYQAELLEIITAARGEEPAQAKVA</sequence>
<feature type="domain" description="PilZ" evidence="1">
    <location>
        <begin position="7"/>
        <end position="83"/>
    </location>
</feature>
<dbReference type="Pfam" id="PF07238">
    <property type="entry name" value="PilZ"/>
    <property type="match status" value="1"/>
</dbReference>
<protein>
    <submittedName>
        <fullName evidence="2">PilZ domain-containing protein</fullName>
    </submittedName>
</protein>
<dbReference type="Proteomes" id="UP000602442">
    <property type="component" value="Unassembled WGS sequence"/>
</dbReference>
<evidence type="ECO:0000259" key="1">
    <source>
        <dbReference type="Pfam" id="PF07238"/>
    </source>
</evidence>